<comment type="caution">
    <text evidence="2">The sequence shown here is derived from an EMBL/GenBank/DDBJ whole genome shotgun (WGS) entry which is preliminary data.</text>
</comment>
<reference evidence="2 3" key="1">
    <citation type="journal article" date="2018" name="Sci. Rep.">
        <title>Genomic signatures of local adaptation to the degree of environmental predictability in rotifers.</title>
        <authorList>
            <person name="Franch-Gras L."/>
            <person name="Hahn C."/>
            <person name="Garcia-Roger E.M."/>
            <person name="Carmona M.J."/>
            <person name="Serra M."/>
            <person name="Gomez A."/>
        </authorList>
    </citation>
    <scope>NUCLEOTIDE SEQUENCE [LARGE SCALE GENOMIC DNA]</scope>
    <source>
        <strain evidence="2">HYR1</strain>
    </source>
</reference>
<organism evidence="2 3">
    <name type="scientific">Brachionus plicatilis</name>
    <name type="common">Marine rotifer</name>
    <name type="synonym">Brachionus muelleri</name>
    <dbReference type="NCBI Taxonomy" id="10195"/>
    <lineage>
        <taxon>Eukaryota</taxon>
        <taxon>Metazoa</taxon>
        <taxon>Spiralia</taxon>
        <taxon>Gnathifera</taxon>
        <taxon>Rotifera</taxon>
        <taxon>Eurotatoria</taxon>
        <taxon>Monogononta</taxon>
        <taxon>Pseudotrocha</taxon>
        <taxon>Ploima</taxon>
        <taxon>Brachionidae</taxon>
        <taxon>Brachionus</taxon>
    </lineage>
</organism>
<dbReference type="EMBL" id="REGN01001187">
    <property type="protein sequence ID" value="RNA36444.1"/>
    <property type="molecule type" value="Genomic_DNA"/>
</dbReference>
<evidence type="ECO:0000313" key="2">
    <source>
        <dbReference type="EMBL" id="RNA36444.1"/>
    </source>
</evidence>
<sequence length="75" mass="8312">MTDQGLRNFIDNFNNNGVPENATLLKEKVKELSEKSGQINSKASNAKRFTKSSAICYQRPSPSRPPPQACLPNYA</sequence>
<dbReference type="AlphaFoldDB" id="A0A3M7SKP0"/>
<evidence type="ECO:0000313" key="3">
    <source>
        <dbReference type="Proteomes" id="UP000276133"/>
    </source>
</evidence>
<evidence type="ECO:0000256" key="1">
    <source>
        <dbReference type="SAM" id="MobiDB-lite"/>
    </source>
</evidence>
<dbReference type="Proteomes" id="UP000276133">
    <property type="component" value="Unassembled WGS sequence"/>
</dbReference>
<protein>
    <submittedName>
        <fullName evidence="2">Uncharacterized protein</fullName>
    </submittedName>
</protein>
<feature type="region of interest" description="Disordered" evidence="1">
    <location>
        <begin position="55"/>
        <end position="75"/>
    </location>
</feature>
<keyword evidence="3" id="KW-1185">Reference proteome</keyword>
<gene>
    <name evidence="2" type="ORF">BpHYR1_003166</name>
</gene>
<name>A0A3M7SKP0_BRAPC</name>
<proteinExistence type="predicted"/>
<accession>A0A3M7SKP0</accession>